<dbReference type="EMBL" id="CAJQZP010001125">
    <property type="protein sequence ID" value="CAG5018772.1"/>
    <property type="molecule type" value="Genomic_DNA"/>
</dbReference>
<proteinExistence type="predicted"/>
<evidence type="ECO:0000313" key="2">
    <source>
        <dbReference type="Proteomes" id="UP000691718"/>
    </source>
</evidence>
<accession>A0A8S3XGB3</accession>
<dbReference type="AlphaFoldDB" id="A0A8S3XGB3"/>
<gene>
    <name evidence="1" type="ORF">PAPOLLO_LOCUS16937</name>
</gene>
<organism evidence="1 2">
    <name type="scientific">Parnassius apollo</name>
    <name type="common">Apollo butterfly</name>
    <name type="synonym">Papilio apollo</name>
    <dbReference type="NCBI Taxonomy" id="110799"/>
    <lineage>
        <taxon>Eukaryota</taxon>
        <taxon>Metazoa</taxon>
        <taxon>Ecdysozoa</taxon>
        <taxon>Arthropoda</taxon>
        <taxon>Hexapoda</taxon>
        <taxon>Insecta</taxon>
        <taxon>Pterygota</taxon>
        <taxon>Neoptera</taxon>
        <taxon>Endopterygota</taxon>
        <taxon>Lepidoptera</taxon>
        <taxon>Glossata</taxon>
        <taxon>Ditrysia</taxon>
        <taxon>Papilionoidea</taxon>
        <taxon>Papilionidae</taxon>
        <taxon>Parnassiinae</taxon>
        <taxon>Parnassini</taxon>
        <taxon>Parnassius</taxon>
        <taxon>Parnassius</taxon>
    </lineage>
</organism>
<dbReference type="Proteomes" id="UP000691718">
    <property type="component" value="Unassembled WGS sequence"/>
</dbReference>
<keyword evidence="2" id="KW-1185">Reference proteome</keyword>
<evidence type="ECO:0000313" key="1">
    <source>
        <dbReference type="EMBL" id="CAG5018772.1"/>
    </source>
</evidence>
<protein>
    <submittedName>
        <fullName evidence="1">(apollo) hypothetical protein</fullName>
    </submittedName>
</protein>
<reference evidence="1" key="1">
    <citation type="submission" date="2021-04" db="EMBL/GenBank/DDBJ databases">
        <authorList>
            <person name="Tunstrom K."/>
        </authorList>
    </citation>
    <scope>NUCLEOTIDE SEQUENCE</scope>
</reference>
<comment type="caution">
    <text evidence="1">The sequence shown here is derived from an EMBL/GenBank/DDBJ whole genome shotgun (WGS) entry which is preliminary data.</text>
</comment>
<name>A0A8S3XGB3_PARAO</name>
<sequence length="91" mass="10021">MHRLLADLEPSITVTGQNLADLVRYILRSKIYDVAEHKRLRREAVPSSDENATAEDAAPQFAEHHTNVDAAVNAPVVIDSNDDGTVSQKLE</sequence>